<evidence type="ECO:0000313" key="2">
    <source>
        <dbReference type="Proteomes" id="UP000276133"/>
    </source>
</evidence>
<keyword evidence="2" id="KW-1185">Reference proteome</keyword>
<organism evidence="1 2">
    <name type="scientific">Brachionus plicatilis</name>
    <name type="common">Marine rotifer</name>
    <name type="synonym">Brachionus muelleri</name>
    <dbReference type="NCBI Taxonomy" id="10195"/>
    <lineage>
        <taxon>Eukaryota</taxon>
        <taxon>Metazoa</taxon>
        <taxon>Spiralia</taxon>
        <taxon>Gnathifera</taxon>
        <taxon>Rotifera</taxon>
        <taxon>Eurotatoria</taxon>
        <taxon>Monogononta</taxon>
        <taxon>Pseudotrocha</taxon>
        <taxon>Ploima</taxon>
        <taxon>Brachionidae</taxon>
        <taxon>Brachionus</taxon>
    </lineage>
</organism>
<protein>
    <submittedName>
        <fullName evidence="1">Uncharacterized protein</fullName>
    </submittedName>
</protein>
<gene>
    <name evidence="1" type="ORF">BpHYR1_038160</name>
</gene>
<comment type="caution">
    <text evidence="1">The sequence shown here is derived from an EMBL/GenBank/DDBJ whole genome shotgun (WGS) entry which is preliminary data.</text>
</comment>
<proteinExistence type="predicted"/>
<accession>A0A3M7Q3F1</accession>
<dbReference type="Proteomes" id="UP000276133">
    <property type="component" value="Unassembled WGS sequence"/>
</dbReference>
<dbReference type="EMBL" id="REGN01007708">
    <property type="protein sequence ID" value="RNA05478.1"/>
    <property type="molecule type" value="Genomic_DNA"/>
</dbReference>
<sequence>MDESSRRAKIRILESVFLLKKIDHVEDDFSFYVVKFCLILNILRKSTETGHMNFFLKLDIPIMNKRILKIEYMKTDVIIGLVSRM</sequence>
<evidence type="ECO:0000313" key="1">
    <source>
        <dbReference type="EMBL" id="RNA05478.1"/>
    </source>
</evidence>
<reference evidence="1 2" key="1">
    <citation type="journal article" date="2018" name="Sci. Rep.">
        <title>Genomic signatures of local adaptation to the degree of environmental predictability in rotifers.</title>
        <authorList>
            <person name="Franch-Gras L."/>
            <person name="Hahn C."/>
            <person name="Garcia-Roger E.M."/>
            <person name="Carmona M.J."/>
            <person name="Serra M."/>
            <person name="Gomez A."/>
        </authorList>
    </citation>
    <scope>NUCLEOTIDE SEQUENCE [LARGE SCALE GENOMIC DNA]</scope>
    <source>
        <strain evidence="1">HYR1</strain>
    </source>
</reference>
<dbReference type="AlphaFoldDB" id="A0A3M7Q3F1"/>
<name>A0A3M7Q3F1_BRAPC</name>